<gene>
    <name evidence="1" type="ORF">HNR72_007170</name>
</gene>
<dbReference type="InterPro" id="IPR011051">
    <property type="entry name" value="RmlC_Cupin_sf"/>
</dbReference>
<evidence type="ECO:0000313" key="1">
    <source>
        <dbReference type="EMBL" id="MBB5816142.1"/>
    </source>
</evidence>
<dbReference type="Proteomes" id="UP000579531">
    <property type="component" value="Unassembled WGS sequence"/>
</dbReference>
<dbReference type="AlphaFoldDB" id="A0AA89Q865"/>
<sequence>MTDAADDLIERKMLDDLYADFEDAGLIPLWTQLDGLMPATPQPAAVPHLWR</sequence>
<keyword evidence="2" id="KW-1185">Reference proteome</keyword>
<name>A0AA89Q865_STRCU</name>
<dbReference type="Gene3D" id="2.60.120.10">
    <property type="entry name" value="Jelly Rolls"/>
    <property type="match status" value="1"/>
</dbReference>
<dbReference type="EMBL" id="JACHLX010000001">
    <property type="protein sequence ID" value="MBB5816142.1"/>
    <property type="molecule type" value="Genomic_DNA"/>
</dbReference>
<dbReference type="InterPro" id="IPR014710">
    <property type="entry name" value="RmlC-like_jellyroll"/>
</dbReference>
<proteinExistence type="predicted"/>
<accession>A0AA89Q865</accession>
<dbReference type="SUPFAM" id="SSF51182">
    <property type="entry name" value="RmlC-like cupins"/>
    <property type="match status" value="1"/>
</dbReference>
<organism evidence="1 2">
    <name type="scientific">Streptomyces collinus</name>
    <dbReference type="NCBI Taxonomy" id="42684"/>
    <lineage>
        <taxon>Bacteria</taxon>
        <taxon>Bacillati</taxon>
        <taxon>Actinomycetota</taxon>
        <taxon>Actinomycetes</taxon>
        <taxon>Kitasatosporales</taxon>
        <taxon>Streptomycetaceae</taxon>
        <taxon>Streptomyces</taxon>
    </lineage>
</organism>
<protein>
    <submittedName>
        <fullName evidence="1">Gentisate 1,2-dioxygenase</fullName>
    </submittedName>
</protein>
<comment type="caution">
    <text evidence="1">The sequence shown here is derived from an EMBL/GenBank/DDBJ whole genome shotgun (WGS) entry which is preliminary data.</text>
</comment>
<reference evidence="1 2" key="1">
    <citation type="submission" date="2020-08" db="EMBL/GenBank/DDBJ databases">
        <title>Sequencing the genomes of 1000 actinobacteria strains.</title>
        <authorList>
            <person name="Klenk H.-P."/>
        </authorList>
    </citation>
    <scope>NUCLEOTIDE SEQUENCE [LARGE SCALE GENOMIC DNA]</scope>
    <source>
        <strain evidence="1 2">DSM 40129</strain>
    </source>
</reference>
<evidence type="ECO:0000313" key="2">
    <source>
        <dbReference type="Proteomes" id="UP000579531"/>
    </source>
</evidence>